<keyword evidence="2" id="KW-0812">Transmembrane</keyword>
<feature type="transmembrane region" description="Helical" evidence="2">
    <location>
        <begin position="866"/>
        <end position="883"/>
    </location>
</feature>
<keyword evidence="2" id="KW-0472">Membrane</keyword>
<feature type="transmembrane region" description="Helical" evidence="2">
    <location>
        <begin position="2102"/>
        <end position="2119"/>
    </location>
</feature>
<feature type="transmembrane region" description="Helical" evidence="2">
    <location>
        <begin position="1616"/>
        <end position="1633"/>
    </location>
</feature>
<feature type="transmembrane region" description="Helical" evidence="2">
    <location>
        <begin position="1820"/>
        <end position="1846"/>
    </location>
</feature>
<dbReference type="KEGG" id="eaj:Q3M24_17785"/>
<feature type="transmembrane region" description="Helical" evidence="2">
    <location>
        <begin position="496"/>
        <end position="513"/>
    </location>
</feature>
<feature type="transmembrane region" description="Helical" evidence="2">
    <location>
        <begin position="1680"/>
        <end position="1700"/>
    </location>
</feature>
<feature type="compositionally biased region" description="Basic and acidic residues" evidence="1">
    <location>
        <begin position="213"/>
        <end position="234"/>
    </location>
</feature>
<dbReference type="EMBL" id="CP159373">
    <property type="protein sequence ID" value="XCN72142.1"/>
    <property type="molecule type" value="Genomic_DNA"/>
</dbReference>
<feature type="transmembrane region" description="Helical" evidence="2">
    <location>
        <begin position="2439"/>
        <end position="2457"/>
    </location>
</feature>
<feature type="transmembrane region" description="Helical" evidence="2">
    <location>
        <begin position="1285"/>
        <end position="1306"/>
    </location>
</feature>
<feature type="transmembrane region" description="Helical" evidence="2">
    <location>
        <begin position="1047"/>
        <end position="1067"/>
    </location>
</feature>
<feature type="transmembrane region" description="Helical" evidence="2">
    <location>
        <begin position="751"/>
        <end position="769"/>
    </location>
</feature>
<feature type="transmembrane region" description="Helical" evidence="2">
    <location>
        <begin position="2177"/>
        <end position="2196"/>
    </location>
</feature>
<feature type="transmembrane region" description="Helical" evidence="2">
    <location>
        <begin position="636"/>
        <end position="653"/>
    </location>
</feature>
<feature type="transmembrane region" description="Helical" evidence="2">
    <location>
        <begin position="1867"/>
        <end position="1888"/>
    </location>
</feature>
<feature type="transmembrane region" description="Helical" evidence="2">
    <location>
        <begin position="1021"/>
        <end position="1041"/>
    </location>
</feature>
<feature type="transmembrane region" description="Helical" evidence="2">
    <location>
        <begin position="2208"/>
        <end position="2226"/>
    </location>
</feature>
<feature type="transmembrane region" description="Helical" evidence="2">
    <location>
        <begin position="1653"/>
        <end position="1674"/>
    </location>
</feature>
<feature type="transmembrane region" description="Helical" evidence="2">
    <location>
        <begin position="2073"/>
        <end position="2090"/>
    </location>
</feature>
<feature type="transmembrane region" description="Helical" evidence="2">
    <location>
        <begin position="1592"/>
        <end position="1610"/>
    </location>
</feature>
<feature type="transmembrane region" description="Helical" evidence="2">
    <location>
        <begin position="1770"/>
        <end position="1793"/>
    </location>
</feature>
<feature type="transmembrane region" description="Helical" evidence="2">
    <location>
        <begin position="809"/>
        <end position="834"/>
    </location>
</feature>
<keyword evidence="2" id="KW-1133">Transmembrane helix</keyword>
<feature type="transmembrane region" description="Helical" evidence="2">
    <location>
        <begin position="1900"/>
        <end position="1924"/>
    </location>
</feature>
<feature type="transmembrane region" description="Helical" evidence="2">
    <location>
        <begin position="458"/>
        <end position="476"/>
    </location>
</feature>
<evidence type="ECO:0000256" key="2">
    <source>
        <dbReference type="SAM" id="Phobius"/>
    </source>
</evidence>
<reference evidence="3" key="2">
    <citation type="submission" date="2024-06" db="EMBL/GenBank/DDBJ databases">
        <authorList>
            <person name="Plum-Jensen L.E."/>
            <person name="Schramm A."/>
            <person name="Marshall I.P.G."/>
        </authorList>
    </citation>
    <scope>NUCLEOTIDE SEQUENCE</scope>
    <source>
        <strain evidence="3">Rat1</strain>
    </source>
</reference>
<feature type="transmembrane region" description="Helical" evidence="2">
    <location>
        <begin position="2329"/>
        <end position="2350"/>
    </location>
</feature>
<feature type="transmembrane region" description="Helical" evidence="2">
    <location>
        <begin position="1427"/>
        <end position="1448"/>
    </location>
</feature>
<feature type="transmembrane region" description="Helical" evidence="2">
    <location>
        <begin position="2232"/>
        <end position="2250"/>
    </location>
</feature>
<feature type="transmembrane region" description="Helical" evidence="2">
    <location>
        <begin position="1395"/>
        <end position="1415"/>
    </location>
</feature>
<evidence type="ECO:0000313" key="3">
    <source>
        <dbReference type="EMBL" id="XCN72142.1"/>
    </source>
</evidence>
<reference evidence="3" key="1">
    <citation type="journal article" date="2024" name="Syst. Appl. Microbiol.">
        <title>First single-strain enrichments of Electrothrix cable bacteria, description of E. aestuarii sp. nov. and E. rattekaaiensis sp. nov., and proposal of a cable bacteria taxonomy following the rules of the SeqCode.</title>
        <authorList>
            <person name="Plum-Jensen L.E."/>
            <person name="Schramm A."/>
            <person name="Marshall I.P.G."/>
        </authorList>
    </citation>
    <scope>NUCLEOTIDE SEQUENCE</scope>
    <source>
        <strain evidence="3">Rat1</strain>
    </source>
</reference>
<feature type="transmembrane region" description="Helical" evidence="2">
    <location>
        <begin position="2283"/>
        <end position="2299"/>
    </location>
</feature>
<feature type="transmembrane region" description="Helical" evidence="2">
    <location>
        <begin position="1223"/>
        <end position="1242"/>
    </location>
</feature>
<feature type="transmembrane region" description="Helical" evidence="2">
    <location>
        <begin position="1738"/>
        <end position="1758"/>
    </location>
</feature>
<feature type="transmembrane region" description="Helical" evidence="2">
    <location>
        <begin position="6"/>
        <end position="33"/>
    </location>
</feature>
<feature type="transmembrane region" description="Helical" evidence="2">
    <location>
        <begin position="694"/>
        <end position="715"/>
    </location>
</feature>
<feature type="transmembrane region" description="Helical" evidence="2">
    <location>
        <begin position="2140"/>
        <end position="2165"/>
    </location>
</feature>
<feature type="transmembrane region" description="Helical" evidence="2">
    <location>
        <begin position="335"/>
        <end position="359"/>
    </location>
</feature>
<organism evidence="3">
    <name type="scientific">Candidatus Electrothrix aestuarii</name>
    <dbReference type="NCBI Taxonomy" id="3062594"/>
    <lineage>
        <taxon>Bacteria</taxon>
        <taxon>Pseudomonadati</taxon>
        <taxon>Thermodesulfobacteriota</taxon>
        <taxon>Desulfobulbia</taxon>
        <taxon>Desulfobulbales</taxon>
        <taxon>Desulfobulbaceae</taxon>
        <taxon>Candidatus Electrothrix</taxon>
    </lineage>
</organism>
<protein>
    <submittedName>
        <fullName evidence="3">Uncharacterized protein</fullName>
    </submittedName>
</protein>
<feature type="transmembrane region" description="Helical" evidence="2">
    <location>
        <begin position="556"/>
        <end position="575"/>
    </location>
</feature>
<feature type="transmembrane region" description="Helical" evidence="2">
    <location>
        <begin position="298"/>
        <end position="329"/>
    </location>
</feature>
<feature type="region of interest" description="Disordered" evidence="1">
    <location>
        <begin position="166"/>
        <end position="274"/>
    </location>
</feature>
<feature type="transmembrane region" description="Helical" evidence="2">
    <location>
        <begin position="1098"/>
        <end position="1118"/>
    </location>
</feature>
<feature type="transmembrane region" description="Helical" evidence="2">
    <location>
        <begin position="581"/>
        <end position="599"/>
    </location>
</feature>
<feature type="transmembrane region" description="Helical" evidence="2">
    <location>
        <begin position="1254"/>
        <end position="1273"/>
    </location>
</feature>
<feature type="transmembrane region" description="Helical" evidence="2">
    <location>
        <begin position="399"/>
        <end position="423"/>
    </location>
</feature>
<feature type="region of interest" description="Disordered" evidence="1">
    <location>
        <begin position="118"/>
        <end position="148"/>
    </location>
</feature>
<proteinExistence type="predicted"/>
<feature type="transmembrane region" description="Helical" evidence="2">
    <location>
        <begin position="1468"/>
        <end position="1491"/>
    </location>
</feature>
<feature type="transmembrane region" description="Helical" evidence="2">
    <location>
        <begin position="727"/>
        <end position="745"/>
    </location>
</feature>
<gene>
    <name evidence="3" type="ORF">Q3M24_17785</name>
</gene>
<feature type="transmembrane region" description="Helical" evidence="2">
    <location>
        <begin position="1161"/>
        <end position="1179"/>
    </location>
</feature>
<feature type="transmembrane region" description="Helical" evidence="2">
    <location>
        <begin position="371"/>
        <end position="393"/>
    </location>
</feature>
<feature type="transmembrane region" description="Helical" evidence="2">
    <location>
        <begin position="1526"/>
        <end position="1546"/>
    </location>
</feature>
<feature type="transmembrane region" description="Helical" evidence="2">
    <location>
        <begin position="660"/>
        <end position="682"/>
    </location>
</feature>
<feature type="transmembrane region" description="Helical" evidence="2">
    <location>
        <begin position="1312"/>
        <end position="1330"/>
    </location>
</feature>
<feature type="transmembrane region" description="Helical" evidence="2">
    <location>
        <begin position="611"/>
        <end position="630"/>
    </location>
</feature>
<feature type="transmembrane region" description="Helical" evidence="2">
    <location>
        <begin position="2362"/>
        <end position="2380"/>
    </location>
</feature>
<feature type="transmembrane region" description="Helical" evidence="2">
    <location>
        <begin position="781"/>
        <end position="803"/>
    </location>
</feature>
<feature type="transmembrane region" description="Helical" evidence="2">
    <location>
        <begin position="525"/>
        <end position="544"/>
    </location>
</feature>
<feature type="transmembrane region" description="Helical" evidence="2">
    <location>
        <begin position="841"/>
        <end position="860"/>
    </location>
</feature>
<feature type="transmembrane region" description="Helical" evidence="2">
    <location>
        <begin position="992"/>
        <end position="1009"/>
    </location>
</feature>
<feature type="transmembrane region" description="Helical" evidence="2">
    <location>
        <begin position="2386"/>
        <end position="2405"/>
    </location>
</feature>
<feature type="transmembrane region" description="Helical" evidence="2">
    <location>
        <begin position="2410"/>
        <end position="2427"/>
    </location>
</feature>
<feature type="transmembrane region" description="Helical" evidence="2">
    <location>
        <begin position="2259"/>
        <end position="2277"/>
    </location>
</feature>
<evidence type="ECO:0000256" key="1">
    <source>
        <dbReference type="SAM" id="MobiDB-lite"/>
    </source>
</evidence>
<feature type="transmembrane region" description="Helical" evidence="2">
    <location>
        <begin position="1191"/>
        <end position="1211"/>
    </location>
</feature>
<feature type="transmembrane region" description="Helical" evidence="2">
    <location>
        <begin position="1973"/>
        <end position="1998"/>
    </location>
</feature>
<feature type="compositionally biased region" description="Pro residues" evidence="1">
    <location>
        <begin position="191"/>
        <end position="208"/>
    </location>
</feature>
<feature type="transmembrane region" description="Helical" evidence="2">
    <location>
        <begin position="1552"/>
        <end position="1571"/>
    </location>
</feature>
<feature type="transmembrane region" description="Helical" evidence="2">
    <location>
        <begin position="969"/>
        <end position="986"/>
    </location>
</feature>
<feature type="transmembrane region" description="Helical" evidence="2">
    <location>
        <begin position="1370"/>
        <end position="1388"/>
    </location>
</feature>
<feature type="transmembrane region" description="Helical" evidence="2">
    <location>
        <begin position="2019"/>
        <end position="2037"/>
    </location>
</feature>
<feature type="transmembrane region" description="Helical" evidence="2">
    <location>
        <begin position="1342"/>
        <end position="1364"/>
    </location>
</feature>
<sequence length="2477" mass="273865">MSWILIAIFTLVFLGQFSFITTIILLGMLFLLIKIREAKAVEEKRTQSAGEEELADLTLLHLKLAQLREDGQLDPSVYERLNRQLIKRFTYLCERQRYNRGERRRRLESAWTLLEKNMGQTLGPPPWQQPPSEKIPEKPNIHKGKAAQQDTAEFIPVSEVTPVAAKTPVQMSEQTVPSLAKKTAQKDITAPSPPPAKPPISEPSPSPVLSPGKKQEREPFAARAPKERTPEPEKIPSPPVAQPIAAKDTLPEQTKPPLPRQTPAPKKKDRYKPEKPSALEAFMSGWVKQIYRHRPTRAFLYQIMVPFFLQNIGWFIAGICGISGSIYLLAATTGYWKAFAVVISLVGYTGILLGGGYLLRRKRPELIASSGILLALGVLLVPLNLTACVRLLAAAGSNGMFLSLAAILAVLLLSSFSLAVRLASGLIDRSLSKEHPLLFMGLASLQFFVPLLNPSVHWLWLAGLHLILLAGLGYALQRFTHHWLRSIFLDKRKIAYYAAGTLVYAALVSFIHLTSGSGMALPQGYAGPFLMILSALLFSVDIHLKNWVQSYAPLSRFTFVIYSLSVLALLLSLPGGTGGDHLFTLPLFLSLVMGVLLYGGMVWKYLTLPPLYLLLACFSALYAQAVLQFFPAHWHFLLSLPGFSAIMGLHRLAQRRNSKALGLVAQRTMLGLIPMLVLWSLWHSPFPAQGVIPMLTPLAGAALVLYILGFTPANLFQADKSTSSKGYYMLTGLLWLTLAYAPLLMERWSEQFSSGLIALAYLWTGWGLRSLRQKILGACEALINSALLSLAFGLFVITGSWLITSNLSFSALLAAPLISCLLIAAGGGILWLSLSLRIRTLFYGAMLIGGTGLALLKLRYIPVSSGKGILLAALALWVLQWHLQRRFALKSAITNKLNETNKLSTAASISSTSSAALVNETDKTDKAEPANTTTCPNATSSFRLFGLFTVPRKSFPSRSQMVIPPLRQFFYLLWFIGFCRICPGIFLPHPDFSWAILALLGALTTLLTAGQRKTSPDIQVVSLTCLLPLVVILLIKALLVLIPLSTLWQPCLIMGAALLLWRCSFFLRTTLSLRLIKILGWQGGYGTLSGSKLSEQSLHWTAFFFAFFSTGLACRSVITAAQGGIPFRDIPLPFIALFITLILVLLFLWQSGRHYTLRLHSYLFIGCAALMGCTLYTWLSGLSLPTLPQVVHAAPMLTLIATVLAPTAYLLKNSDESLYRRPAQHHAILLFFWALAYDILLFGQNLNIGNSVLSLPWCFLALAFSGSCILPTFPDTVRLRNVGSIATALLLSLALISFFTGNAYLFPYVLTAWSFVLLGTGILLLPRFTTRFPSCFLSPGPWPVLGLALVLGTLFTTLFARLLSPELSSLPFWPILVGTTVYLLLMSLTVEWAWLPWLTGLALTLSGLSLLLTFFPKEQYVLALTNLPFLVSAAVWLNLAIEIMPLILRIRGKDKPSSITLHRLQKALFVWPSLLLCAFLALFPVIITVSLHSQPTVYIALAIVQIVSFFHLFIISSRFSLRWRFLFAHLLLLALTDSALLLKTAVDIFEVPLLFVLWAALLQTILFLSPLSQSRAKEEEALSLKKIFKKVTWKWLPFLYAAALLTLPFTDLSPQARLLTLVLLSGLSIALLFQKRWKEETAELGTGGTEILLLALPFLSYCWAAGESLYLLLAKWPLTVPVWLPAVFVLLALGQIPLLSRSSETSRILRGVAVPLLLTLAFVSLCNLLPFAAERTEFLALAVTAWAFILWGAGTSAFPRFNVRWPQWAISSDFSLVLSFVLLLGSVGTYTLITHHLSWPLLTLTTLHLFLLQGNAGWQWIAWLSSFSLTLTGALLLLKLFPLLPFQTAGRRSVVSEFMQLLPGYPSVGYGAGLLIWLNLLLLLPVWLKNSLKQTLPFFTWPFLLFNCGLFTLVLLIGYAFLYYAGLVHVPIGVDGRVMALGGALALSFGHAFKLRPRLWTAHLLIVAGQSSLILLLINALSLPLIFSLSVLFLLLLIKGVLPPSLHLHEKLHTAAYNYLPINFSLALFALFLMPNLSPGEQLLSLLLLGGSGVALGILGLSGSQKTAQQWQIGGVLLLILALHIQWKIWLPQVQWTTVLPWNALQFAVLSCLLVWIQARGILSASTASVSPENRSIFRWLIPVLSIVATLEWLGHVLFFLTAIMPTSAGSGKAIQLLGYWDNVAAIIAGILLTGLWTHRMKNHNRLVYSLTVASMLLVSYVRLLWVGLTPFTLWDTTALMSIGFIFLLLQRIAPASLALYRMTLIFPLLALCTVPWQVGSLYAGSNLFAATAIFLLIQRNEKSSLPVYLALLALNTGIYLWIPDLYNTYRLVQIYTVPISITVLLMLQLHMLELKPSVHSAVRLTALAALYAGTALDVFLRPEFYIFALALGLSLVGILLGIALHIRAFLFTGVIFFILNITGQLINFYPQDRLSKAILLMVSGGLIAGGMIWFSIQREAIIRQIRMIRADLAKWE</sequence>
<accession>A0AAU8LSX7</accession>
<feature type="transmembrane region" description="Helical" evidence="2">
    <location>
        <begin position="1497"/>
        <end position="1514"/>
    </location>
</feature>
<feature type="transmembrane region" description="Helical" evidence="2">
    <location>
        <begin position="2043"/>
        <end position="2061"/>
    </location>
</feature>
<feature type="transmembrane region" description="Helical" evidence="2">
    <location>
        <begin position="1712"/>
        <end position="1732"/>
    </location>
</feature>
<feature type="transmembrane region" description="Helical" evidence="2">
    <location>
        <begin position="2306"/>
        <end position="2323"/>
    </location>
</feature>
<name>A0AAU8LSX7_9BACT</name>
<feature type="transmembrane region" description="Helical" evidence="2">
    <location>
        <begin position="1130"/>
        <end position="1149"/>
    </location>
</feature>